<reference evidence="1 2" key="1">
    <citation type="submission" date="2018-04" db="EMBL/GenBank/DDBJ databases">
        <authorList>
            <person name="Vogel A."/>
        </authorList>
    </citation>
    <scope>NUCLEOTIDE SEQUENCE [LARGE SCALE GENOMIC DNA]</scope>
</reference>
<evidence type="ECO:0000313" key="2">
    <source>
        <dbReference type="Proteomes" id="UP000595140"/>
    </source>
</evidence>
<evidence type="ECO:0000313" key="1">
    <source>
        <dbReference type="EMBL" id="VFQ73349.1"/>
    </source>
</evidence>
<name>A0A484LB37_9ASTE</name>
<proteinExistence type="predicted"/>
<organism evidence="1 2">
    <name type="scientific">Cuscuta campestris</name>
    <dbReference type="NCBI Taxonomy" id="132261"/>
    <lineage>
        <taxon>Eukaryota</taxon>
        <taxon>Viridiplantae</taxon>
        <taxon>Streptophyta</taxon>
        <taxon>Embryophyta</taxon>
        <taxon>Tracheophyta</taxon>
        <taxon>Spermatophyta</taxon>
        <taxon>Magnoliopsida</taxon>
        <taxon>eudicotyledons</taxon>
        <taxon>Gunneridae</taxon>
        <taxon>Pentapetalae</taxon>
        <taxon>asterids</taxon>
        <taxon>lamiids</taxon>
        <taxon>Solanales</taxon>
        <taxon>Convolvulaceae</taxon>
        <taxon>Cuscuteae</taxon>
        <taxon>Cuscuta</taxon>
        <taxon>Cuscuta subgen. Grammica</taxon>
        <taxon>Cuscuta sect. Cleistogrammica</taxon>
    </lineage>
</organism>
<dbReference type="EMBL" id="OOIL02001182">
    <property type="protein sequence ID" value="VFQ73349.1"/>
    <property type="molecule type" value="Genomic_DNA"/>
</dbReference>
<dbReference type="AlphaFoldDB" id="A0A484LB37"/>
<gene>
    <name evidence="1" type="ORF">CCAM_LOCUS15125</name>
</gene>
<accession>A0A484LB37</accession>
<sequence>MLLHIENESNLQRNFCRRRCSPLDDFQVRDRAANQKPILDCLFWSRVEGGYSLEGNFKRRWNIIFKRFFSC</sequence>
<dbReference type="Proteomes" id="UP000595140">
    <property type="component" value="Unassembled WGS sequence"/>
</dbReference>
<keyword evidence="2" id="KW-1185">Reference proteome</keyword>
<protein>
    <submittedName>
        <fullName evidence="1">Uncharacterized protein</fullName>
    </submittedName>
</protein>